<dbReference type="Gene3D" id="3.30.420.40">
    <property type="match status" value="2"/>
</dbReference>
<comment type="caution">
    <text evidence="4">The sequence shown here is derived from an EMBL/GenBank/DDBJ whole genome shotgun (WGS) entry which is preliminary data.</text>
</comment>
<feature type="domain" description="Carbohydrate kinase FGGY N-terminal" evidence="3">
    <location>
        <begin position="3"/>
        <end position="114"/>
    </location>
</feature>
<accession>X1KV61</accession>
<protein>
    <recommendedName>
        <fullName evidence="3">Carbohydrate kinase FGGY N-terminal domain-containing protein</fullName>
    </recommendedName>
</protein>
<keyword evidence="1" id="KW-0808">Transferase</keyword>
<dbReference type="GO" id="GO:0005975">
    <property type="term" value="P:carbohydrate metabolic process"/>
    <property type="evidence" value="ECO:0007669"/>
    <property type="project" value="InterPro"/>
</dbReference>
<dbReference type="Pfam" id="PF00370">
    <property type="entry name" value="FGGY_N"/>
    <property type="match status" value="1"/>
</dbReference>
<dbReference type="InterPro" id="IPR043129">
    <property type="entry name" value="ATPase_NBD"/>
</dbReference>
<feature type="non-terminal residue" evidence="4">
    <location>
        <position position="157"/>
    </location>
</feature>
<evidence type="ECO:0000259" key="3">
    <source>
        <dbReference type="Pfam" id="PF00370"/>
    </source>
</evidence>
<organism evidence="4">
    <name type="scientific">marine sediment metagenome</name>
    <dbReference type="NCBI Taxonomy" id="412755"/>
    <lineage>
        <taxon>unclassified sequences</taxon>
        <taxon>metagenomes</taxon>
        <taxon>ecological metagenomes</taxon>
    </lineage>
</organism>
<dbReference type="SUPFAM" id="SSF53067">
    <property type="entry name" value="Actin-like ATPase domain"/>
    <property type="match status" value="1"/>
</dbReference>
<sequence>MAPSLLWIRENEPSIWDRICKVLLPKDYIRLKLTGIVASDVTDAGGTLLLNTAKRNWSKEIIEKLCIPYDFLPPLYESLRITGQVTKKATKEIFLKEGTPVFAGGADQVMMTVGSGVVEIGEIASSIGTGGLLIVCTDHPIIKSDKALHTIPHALSQ</sequence>
<dbReference type="InterPro" id="IPR018484">
    <property type="entry name" value="FGGY_N"/>
</dbReference>
<dbReference type="InterPro" id="IPR050406">
    <property type="entry name" value="FGGY_Carb_Kinase"/>
</dbReference>
<dbReference type="AlphaFoldDB" id="X1KV61"/>
<dbReference type="PANTHER" id="PTHR43095">
    <property type="entry name" value="SUGAR KINASE"/>
    <property type="match status" value="1"/>
</dbReference>
<dbReference type="PANTHER" id="PTHR43095:SF5">
    <property type="entry name" value="XYLULOSE KINASE"/>
    <property type="match status" value="1"/>
</dbReference>
<evidence type="ECO:0000256" key="1">
    <source>
        <dbReference type="ARBA" id="ARBA00022679"/>
    </source>
</evidence>
<name>X1KV61_9ZZZZ</name>
<dbReference type="EMBL" id="BARV01001549">
    <property type="protein sequence ID" value="GAH97510.1"/>
    <property type="molecule type" value="Genomic_DNA"/>
</dbReference>
<proteinExistence type="predicted"/>
<gene>
    <name evidence="4" type="ORF">S06H3_04421</name>
</gene>
<dbReference type="GO" id="GO:0016301">
    <property type="term" value="F:kinase activity"/>
    <property type="evidence" value="ECO:0007669"/>
    <property type="project" value="UniProtKB-KW"/>
</dbReference>
<evidence type="ECO:0000313" key="4">
    <source>
        <dbReference type="EMBL" id="GAH97510.1"/>
    </source>
</evidence>
<reference evidence="4" key="1">
    <citation type="journal article" date="2014" name="Front. Microbiol.">
        <title>High frequency of phylogenetically diverse reductive dehalogenase-homologous genes in deep subseafloor sedimentary metagenomes.</title>
        <authorList>
            <person name="Kawai M."/>
            <person name="Futagami T."/>
            <person name="Toyoda A."/>
            <person name="Takaki Y."/>
            <person name="Nishi S."/>
            <person name="Hori S."/>
            <person name="Arai W."/>
            <person name="Tsubouchi T."/>
            <person name="Morono Y."/>
            <person name="Uchiyama I."/>
            <person name="Ito T."/>
            <person name="Fujiyama A."/>
            <person name="Inagaki F."/>
            <person name="Takami H."/>
        </authorList>
    </citation>
    <scope>NUCLEOTIDE SEQUENCE</scope>
    <source>
        <strain evidence="4">Expedition CK06-06</strain>
    </source>
</reference>
<keyword evidence="2" id="KW-0418">Kinase</keyword>
<evidence type="ECO:0000256" key="2">
    <source>
        <dbReference type="ARBA" id="ARBA00022777"/>
    </source>
</evidence>